<evidence type="ECO:0000256" key="10">
    <source>
        <dbReference type="SAM" id="Phobius"/>
    </source>
</evidence>
<dbReference type="Gene3D" id="1.10.1410.10">
    <property type="match status" value="2"/>
</dbReference>
<protein>
    <recommendedName>
        <fullName evidence="3">polynucleotide adenylyltransferase</fullName>
        <ecNumber evidence="3">2.7.7.19</ecNumber>
    </recommendedName>
</protein>
<evidence type="ECO:0000313" key="12">
    <source>
        <dbReference type="EMBL" id="KER25754.1"/>
    </source>
</evidence>
<dbReference type="InterPro" id="IPR007012">
    <property type="entry name" value="PolA_pol_cen_dom"/>
</dbReference>
<dbReference type="PANTHER" id="PTHR10682:SF10">
    <property type="entry name" value="POLYNUCLEOTIDE ADENYLYLTRANSFERASE"/>
    <property type="match status" value="1"/>
</dbReference>
<evidence type="ECO:0000256" key="9">
    <source>
        <dbReference type="ARBA" id="ARBA00048830"/>
    </source>
</evidence>
<dbReference type="EC" id="2.7.7.19" evidence="3"/>
<dbReference type="KEGG" id="ovi:T265_06856"/>
<dbReference type="GO" id="GO:0005524">
    <property type="term" value="F:ATP binding"/>
    <property type="evidence" value="ECO:0007669"/>
    <property type="project" value="UniProtKB-KW"/>
</dbReference>
<keyword evidence="7" id="KW-0067">ATP-binding</keyword>
<keyword evidence="10" id="KW-1133">Transmembrane helix</keyword>
<evidence type="ECO:0000256" key="2">
    <source>
        <dbReference type="ARBA" id="ARBA00010912"/>
    </source>
</evidence>
<keyword evidence="13" id="KW-1185">Reference proteome</keyword>
<evidence type="ECO:0000256" key="3">
    <source>
        <dbReference type="ARBA" id="ARBA00012388"/>
    </source>
</evidence>
<dbReference type="RefSeq" id="XP_009170502.1">
    <property type="nucleotide sequence ID" value="XM_009172238.1"/>
</dbReference>
<keyword evidence="4" id="KW-0507">mRNA processing</keyword>
<dbReference type="GO" id="GO:0003723">
    <property type="term" value="F:RNA binding"/>
    <property type="evidence" value="ECO:0007669"/>
    <property type="project" value="InterPro"/>
</dbReference>
<dbReference type="GO" id="GO:0006397">
    <property type="term" value="P:mRNA processing"/>
    <property type="evidence" value="ECO:0007669"/>
    <property type="project" value="UniProtKB-KW"/>
</dbReference>
<evidence type="ECO:0000256" key="5">
    <source>
        <dbReference type="ARBA" id="ARBA00022679"/>
    </source>
</evidence>
<dbReference type="GO" id="GO:1990817">
    <property type="term" value="F:poly(A) RNA polymerase activity"/>
    <property type="evidence" value="ECO:0007669"/>
    <property type="project" value="UniProtKB-EC"/>
</dbReference>
<dbReference type="GeneID" id="20321035"/>
<dbReference type="PANTHER" id="PTHR10682">
    <property type="entry name" value="POLY A POLYMERASE"/>
    <property type="match status" value="1"/>
</dbReference>
<evidence type="ECO:0000256" key="4">
    <source>
        <dbReference type="ARBA" id="ARBA00022664"/>
    </source>
</evidence>
<dbReference type="AlphaFoldDB" id="A0A075AD03"/>
<keyword evidence="6" id="KW-0547">Nucleotide-binding</keyword>
<evidence type="ECO:0000256" key="8">
    <source>
        <dbReference type="ARBA" id="ARBA00023242"/>
    </source>
</evidence>
<keyword evidence="8" id="KW-0539">Nucleus</keyword>
<dbReference type="Proteomes" id="UP000054324">
    <property type="component" value="Unassembled WGS sequence"/>
</dbReference>
<evidence type="ECO:0000256" key="7">
    <source>
        <dbReference type="ARBA" id="ARBA00022840"/>
    </source>
</evidence>
<dbReference type="SUPFAM" id="SSF81631">
    <property type="entry name" value="PAP/OAS1 substrate-binding domain"/>
    <property type="match status" value="1"/>
</dbReference>
<gene>
    <name evidence="12" type="ORF">T265_06856</name>
</gene>
<dbReference type="EMBL" id="KL596767">
    <property type="protein sequence ID" value="KER25754.1"/>
    <property type="molecule type" value="Genomic_DNA"/>
</dbReference>
<dbReference type="Pfam" id="PF04928">
    <property type="entry name" value="PAP_central"/>
    <property type="match status" value="2"/>
</dbReference>
<dbReference type="SUPFAM" id="SSF55003">
    <property type="entry name" value="PAP/Archaeal CCA-adding enzyme, C-terminal domain"/>
    <property type="match status" value="1"/>
</dbReference>
<dbReference type="GO" id="GO:0005634">
    <property type="term" value="C:nucleus"/>
    <property type="evidence" value="ECO:0007669"/>
    <property type="project" value="UniProtKB-SubCell"/>
</dbReference>
<accession>A0A075AD03</accession>
<comment type="similarity">
    <text evidence="2">Belongs to the poly(A) polymerase family.</text>
</comment>
<dbReference type="InterPro" id="IPR011068">
    <property type="entry name" value="NuclTrfase_I-like_C"/>
</dbReference>
<dbReference type="STRING" id="6198.A0A075AD03"/>
<evidence type="ECO:0000313" key="13">
    <source>
        <dbReference type="Proteomes" id="UP000054324"/>
    </source>
</evidence>
<feature type="domain" description="Poly(A) polymerase central" evidence="11">
    <location>
        <begin position="28"/>
        <end position="66"/>
    </location>
</feature>
<feature type="transmembrane region" description="Helical" evidence="10">
    <location>
        <begin position="47"/>
        <end position="65"/>
    </location>
</feature>
<sequence>MDTISVRSLSGLHLAYELNKMMFGHAQFLPLLRVIRTWVKVRAIGSYVYGFPASIAWTIMVVYICRRLGDNRNAQDGRDLMPILTPVFPNKNAAFTVRQATRKIVTDELIRAETMLTCGSNETGGGLSKQWCMKANSLHTPRREVFQFRVYVSYPCNYFVVPYSARDIVSDVLRGSGTWEKLFERYDLRDHHRPVWRVAQPPVTPATSSHSILCPSLINRHFLLLTLQTTSKEELVVVGGLVDSRLRDLAQTLEDEQYIRSARIAPVQESPGTNQSNASCKQLRRQWLIGMDIESAPRLPDGTRSRRNVDITGCLSTFYQILRERDAFTDFGEKLTHVYLNRSQAMQLIL</sequence>
<name>A0A075AD03_OPIVI</name>
<keyword evidence="10" id="KW-0472">Membrane</keyword>
<feature type="domain" description="Poly(A) polymerase central" evidence="11">
    <location>
        <begin position="71"/>
        <end position="116"/>
    </location>
</feature>
<reference evidence="12 13" key="1">
    <citation type="submission" date="2013-11" db="EMBL/GenBank/DDBJ databases">
        <title>Opisthorchis viverrini - life in the bile duct.</title>
        <authorList>
            <person name="Young N.D."/>
            <person name="Nagarajan N."/>
            <person name="Lin S.J."/>
            <person name="Korhonen P.K."/>
            <person name="Jex A.R."/>
            <person name="Hall R.S."/>
            <person name="Safavi-Hemami H."/>
            <person name="Kaewkong W."/>
            <person name="Bertrand D."/>
            <person name="Gao S."/>
            <person name="Seet Q."/>
            <person name="Wongkham S."/>
            <person name="Teh B.T."/>
            <person name="Wongkham C."/>
            <person name="Intapan P.M."/>
            <person name="Maleewong W."/>
            <person name="Yang X."/>
            <person name="Hu M."/>
            <person name="Wang Z."/>
            <person name="Hofmann A."/>
            <person name="Sternberg P.W."/>
            <person name="Tan P."/>
            <person name="Wang J."/>
            <person name="Gasser R.B."/>
        </authorList>
    </citation>
    <scope>NUCLEOTIDE SEQUENCE [LARGE SCALE GENOMIC DNA]</scope>
</reference>
<keyword evidence="5" id="KW-0808">Transferase</keyword>
<dbReference type="CTD" id="20321035"/>
<comment type="catalytic activity">
    <reaction evidence="9">
        <text>RNA(n) + ATP = RNA(n)-3'-adenine ribonucleotide + diphosphate</text>
        <dbReference type="Rhea" id="RHEA:11332"/>
        <dbReference type="Rhea" id="RHEA-COMP:14527"/>
        <dbReference type="Rhea" id="RHEA-COMP:17347"/>
        <dbReference type="ChEBI" id="CHEBI:30616"/>
        <dbReference type="ChEBI" id="CHEBI:33019"/>
        <dbReference type="ChEBI" id="CHEBI:140395"/>
        <dbReference type="ChEBI" id="CHEBI:173115"/>
        <dbReference type="EC" id="2.7.7.19"/>
    </reaction>
</comment>
<evidence type="ECO:0000256" key="6">
    <source>
        <dbReference type="ARBA" id="ARBA00022741"/>
    </source>
</evidence>
<dbReference type="OrthoDB" id="6233852at2759"/>
<organism evidence="12 13">
    <name type="scientific">Opisthorchis viverrini</name>
    <name type="common">Southeast Asian liver fluke</name>
    <dbReference type="NCBI Taxonomy" id="6198"/>
    <lineage>
        <taxon>Eukaryota</taxon>
        <taxon>Metazoa</taxon>
        <taxon>Spiralia</taxon>
        <taxon>Lophotrochozoa</taxon>
        <taxon>Platyhelminthes</taxon>
        <taxon>Trematoda</taxon>
        <taxon>Digenea</taxon>
        <taxon>Opisthorchiida</taxon>
        <taxon>Opisthorchiata</taxon>
        <taxon>Opisthorchiidae</taxon>
        <taxon>Opisthorchis</taxon>
    </lineage>
</organism>
<evidence type="ECO:0000259" key="11">
    <source>
        <dbReference type="Pfam" id="PF04928"/>
    </source>
</evidence>
<dbReference type="GO" id="GO:0031123">
    <property type="term" value="P:RNA 3'-end processing"/>
    <property type="evidence" value="ECO:0007669"/>
    <property type="project" value="InterPro"/>
</dbReference>
<proteinExistence type="inferred from homology"/>
<keyword evidence="10" id="KW-0812">Transmembrane</keyword>
<comment type="subcellular location">
    <subcellularLocation>
        <location evidence="1">Nucleus</location>
    </subcellularLocation>
</comment>
<dbReference type="Gene3D" id="3.30.70.590">
    <property type="entry name" value="Poly(A) polymerase predicted RNA binding domain"/>
    <property type="match status" value="1"/>
</dbReference>
<evidence type="ECO:0000256" key="1">
    <source>
        <dbReference type="ARBA" id="ARBA00004123"/>
    </source>
</evidence>